<dbReference type="Proteomes" id="UP001054945">
    <property type="component" value="Unassembled WGS sequence"/>
</dbReference>
<organism evidence="1 2">
    <name type="scientific">Caerostris extrusa</name>
    <name type="common">Bark spider</name>
    <name type="synonym">Caerostris bankana</name>
    <dbReference type="NCBI Taxonomy" id="172846"/>
    <lineage>
        <taxon>Eukaryota</taxon>
        <taxon>Metazoa</taxon>
        <taxon>Ecdysozoa</taxon>
        <taxon>Arthropoda</taxon>
        <taxon>Chelicerata</taxon>
        <taxon>Arachnida</taxon>
        <taxon>Araneae</taxon>
        <taxon>Araneomorphae</taxon>
        <taxon>Entelegynae</taxon>
        <taxon>Araneoidea</taxon>
        <taxon>Araneidae</taxon>
        <taxon>Caerostris</taxon>
    </lineage>
</organism>
<sequence length="178" mass="19806">MHFGTLHSDPSFLPCRKDEANTLETRPDCYSYLSGSPLHDITRTKDLQDYHLTLRAGKQQKLALFPKQIPLTTRSTIQGYIVICVPSHNVWLPNLLLGILLLPLSSNLSPLIAPEKEKQIGPKANFSPSNPIFQAKEDLRAGPFPVIYGRASVPGPQVVNVRPWARSLGEWPGVKIFS</sequence>
<evidence type="ECO:0000313" key="1">
    <source>
        <dbReference type="EMBL" id="GIZ03529.1"/>
    </source>
</evidence>
<comment type="caution">
    <text evidence="1">The sequence shown here is derived from an EMBL/GenBank/DDBJ whole genome shotgun (WGS) entry which is preliminary data.</text>
</comment>
<name>A0AAV4Y9D9_CAEEX</name>
<evidence type="ECO:0000313" key="2">
    <source>
        <dbReference type="Proteomes" id="UP001054945"/>
    </source>
</evidence>
<proteinExistence type="predicted"/>
<keyword evidence="2" id="KW-1185">Reference proteome</keyword>
<accession>A0AAV4Y9D9</accession>
<dbReference type="EMBL" id="BPLR01001616">
    <property type="protein sequence ID" value="GIZ03529.1"/>
    <property type="molecule type" value="Genomic_DNA"/>
</dbReference>
<gene>
    <name evidence="1" type="ORF">CEXT_114331</name>
</gene>
<protein>
    <submittedName>
        <fullName evidence="1">Uncharacterized protein</fullName>
    </submittedName>
</protein>
<dbReference type="AlphaFoldDB" id="A0AAV4Y9D9"/>
<reference evidence="1 2" key="1">
    <citation type="submission" date="2021-06" db="EMBL/GenBank/DDBJ databases">
        <title>Caerostris extrusa draft genome.</title>
        <authorList>
            <person name="Kono N."/>
            <person name="Arakawa K."/>
        </authorList>
    </citation>
    <scope>NUCLEOTIDE SEQUENCE [LARGE SCALE GENOMIC DNA]</scope>
</reference>